<comment type="caution">
    <text evidence="9">The sequence shown here is derived from an EMBL/GenBank/DDBJ whole genome shotgun (WGS) entry which is preliminary data.</text>
</comment>
<evidence type="ECO:0000256" key="6">
    <source>
        <dbReference type="ARBA" id="ARBA00023242"/>
    </source>
</evidence>
<dbReference type="GO" id="GO:0000981">
    <property type="term" value="F:DNA-binding transcription factor activity, RNA polymerase II-specific"/>
    <property type="evidence" value="ECO:0007669"/>
    <property type="project" value="InterPro"/>
</dbReference>
<dbReference type="PROSITE" id="PS00463">
    <property type="entry name" value="ZN2_CY6_FUNGAL_1"/>
    <property type="match status" value="1"/>
</dbReference>
<evidence type="ECO:0000256" key="3">
    <source>
        <dbReference type="ARBA" id="ARBA00023015"/>
    </source>
</evidence>
<dbReference type="Proteomes" id="UP000270866">
    <property type="component" value="Unassembled WGS sequence"/>
</dbReference>
<evidence type="ECO:0000313" key="9">
    <source>
        <dbReference type="EMBL" id="RKK08334.1"/>
    </source>
</evidence>
<keyword evidence="3" id="KW-0805">Transcription regulation</keyword>
<dbReference type="EMBL" id="MRCU01000014">
    <property type="protein sequence ID" value="RKK08334.1"/>
    <property type="molecule type" value="Genomic_DNA"/>
</dbReference>
<evidence type="ECO:0000256" key="4">
    <source>
        <dbReference type="ARBA" id="ARBA00023125"/>
    </source>
</evidence>
<dbReference type="AlphaFoldDB" id="A0A3L6MU15"/>
<dbReference type="InterPro" id="IPR036864">
    <property type="entry name" value="Zn2-C6_fun-type_DNA-bd_sf"/>
</dbReference>
<sequence length="720" mass="80682">MPPQSPEKRDESDLLYEMNDQEIRNSVESSHSKFLTSCDACRARKVRCIKRHHADIICINCDKRAEDCRFSRTRVRKSRTAQSAQPHDPARAKGQSTNAGAAQPVTPLSDETPMATSRGQPHSHLAPSPLNQELGIIAIDPSVQESQVESCHSTVGPAEATPSLTPADHPVIMANEEDVCSSSLAYFSNGKLTALSRTLGHTRVAELIKRIESAVRSRIRHSVKAFPSPDHYAKEARSIALHKEMRLKYIESYFQEVHPVYPFIDRTSFEGKALSPQLEEFLSGDSAWCALYHAVLALGSLYHDCGSFVAFSGAAWEIFRVSLSLFTRLIFGRRTLVAAQAVTAMAIFGLTYVSLPIEDVLITEAARIATSLQMNRGDAGEIDTDFQRTFWVIYSLESEFCFNTGRASAIPYHDISCPIPHTSLSLYSTFNWLQLLSSYALMISKIYERLFSVKAKSLSKEIRRTEALRAFEELENWKDSIPESFRPGMPIRSHRLGKSQAVALSVQIRFCYHNIRIALSRVSISASTGDSENQMRYKLSLTDSARAIIEVVHLVHPEPFVLPWIQYHMPQSALFLLFDFIIENPCHEETQKDLSYMQIIASYFMRLQYATQDDADSTLSTEFYQIASKFIEDVASSRNSETQTGEDLDSLERWLSYNNDLNPSILNGLLGSQGFPFLMPNGFTLEETDFWLQDTSAADGPEIGRDTNGAELVGGLLPKP</sequence>
<evidence type="ECO:0000256" key="2">
    <source>
        <dbReference type="ARBA" id="ARBA00022723"/>
    </source>
</evidence>
<evidence type="ECO:0000259" key="8">
    <source>
        <dbReference type="PROSITE" id="PS50048"/>
    </source>
</evidence>
<gene>
    <name evidence="9" type="ORF">BFJ65_g16994</name>
</gene>
<dbReference type="GO" id="GO:0008270">
    <property type="term" value="F:zinc ion binding"/>
    <property type="evidence" value="ECO:0007669"/>
    <property type="project" value="InterPro"/>
</dbReference>
<comment type="subcellular location">
    <subcellularLocation>
        <location evidence="1">Nucleus</location>
    </subcellularLocation>
</comment>
<evidence type="ECO:0000313" key="10">
    <source>
        <dbReference type="Proteomes" id="UP000270866"/>
    </source>
</evidence>
<dbReference type="SUPFAM" id="SSF57701">
    <property type="entry name" value="Zn2/Cys6 DNA-binding domain"/>
    <property type="match status" value="1"/>
</dbReference>
<accession>A0A3L6MU15</accession>
<dbReference type="PANTHER" id="PTHR46910:SF37">
    <property type="entry name" value="ZN(II)2CYS6 TRANSCRIPTION FACTOR (EUROFUNG)"/>
    <property type="match status" value="1"/>
</dbReference>
<dbReference type="SMART" id="SM00066">
    <property type="entry name" value="GAL4"/>
    <property type="match status" value="1"/>
</dbReference>
<feature type="region of interest" description="Disordered" evidence="7">
    <location>
        <begin position="73"/>
        <end position="126"/>
    </location>
</feature>
<keyword evidence="5" id="KW-0804">Transcription</keyword>
<evidence type="ECO:0000256" key="5">
    <source>
        <dbReference type="ARBA" id="ARBA00023163"/>
    </source>
</evidence>
<feature type="domain" description="Zn(2)-C6 fungal-type" evidence="8">
    <location>
        <begin position="37"/>
        <end position="70"/>
    </location>
</feature>
<keyword evidence="4" id="KW-0238">DNA-binding</keyword>
<dbReference type="Pfam" id="PF04082">
    <property type="entry name" value="Fungal_trans"/>
    <property type="match status" value="1"/>
</dbReference>
<dbReference type="InterPro" id="IPR007219">
    <property type="entry name" value="XnlR_reg_dom"/>
</dbReference>
<evidence type="ECO:0000256" key="1">
    <source>
        <dbReference type="ARBA" id="ARBA00004123"/>
    </source>
</evidence>
<dbReference type="Gene3D" id="4.10.240.10">
    <property type="entry name" value="Zn(2)-C6 fungal-type DNA-binding domain"/>
    <property type="match status" value="1"/>
</dbReference>
<dbReference type="InterPro" id="IPR001138">
    <property type="entry name" value="Zn2Cys6_DnaBD"/>
</dbReference>
<dbReference type="CDD" id="cd00067">
    <property type="entry name" value="GAL4"/>
    <property type="match status" value="1"/>
</dbReference>
<protein>
    <recommendedName>
        <fullName evidence="8">Zn(2)-C6 fungal-type domain-containing protein</fullName>
    </recommendedName>
</protein>
<dbReference type="SMART" id="SM00906">
    <property type="entry name" value="Fungal_trans"/>
    <property type="match status" value="1"/>
</dbReference>
<dbReference type="GO" id="GO:0003677">
    <property type="term" value="F:DNA binding"/>
    <property type="evidence" value="ECO:0007669"/>
    <property type="project" value="UniProtKB-KW"/>
</dbReference>
<evidence type="ECO:0000256" key="7">
    <source>
        <dbReference type="SAM" id="MobiDB-lite"/>
    </source>
</evidence>
<dbReference type="PROSITE" id="PS50048">
    <property type="entry name" value="ZN2_CY6_FUNGAL_2"/>
    <property type="match status" value="1"/>
</dbReference>
<dbReference type="InterPro" id="IPR050987">
    <property type="entry name" value="AtrR-like"/>
</dbReference>
<dbReference type="PANTHER" id="PTHR46910">
    <property type="entry name" value="TRANSCRIPTION FACTOR PDR1"/>
    <property type="match status" value="1"/>
</dbReference>
<keyword evidence="2" id="KW-0479">Metal-binding</keyword>
<keyword evidence="6" id="KW-0539">Nucleus</keyword>
<proteinExistence type="predicted"/>
<reference evidence="9 10" key="1">
    <citation type="journal article" date="2018" name="Sci. Rep.">
        <title>Characterisation of pathogen-specific regions and novel effector candidates in Fusarium oxysporum f. sp. cepae.</title>
        <authorList>
            <person name="Armitage A.D."/>
            <person name="Taylor A."/>
            <person name="Sobczyk M.K."/>
            <person name="Baxter L."/>
            <person name="Greenfield B.P."/>
            <person name="Bates H.J."/>
            <person name="Wilson F."/>
            <person name="Jackson A.C."/>
            <person name="Ott S."/>
            <person name="Harrison R.J."/>
            <person name="Clarkson J.P."/>
        </authorList>
    </citation>
    <scope>NUCLEOTIDE SEQUENCE [LARGE SCALE GENOMIC DNA]</scope>
    <source>
        <strain evidence="9 10">FoC_Fus2</strain>
    </source>
</reference>
<dbReference type="GO" id="GO:0006351">
    <property type="term" value="P:DNA-templated transcription"/>
    <property type="evidence" value="ECO:0007669"/>
    <property type="project" value="InterPro"/>
</dbReference>
<dbReference type="GO" id="GO:0005634">
    <property type="term" value="C:nucleus"/>
    <property type="evidence" value="ECO:0007669"/>
    <property type="project" value="UniProtKB-SubCell"/>
</dbReference>
<dbReference type="CDD" id="cd12148">
    <property type="entry name" value="fungal_TF_MHR"/>
    <property type="match status" value="1"/>
</dbReference>
<name>A0A3L6MU15_FUSOX</name>
<organism evidence="9 10">
    <name type="scientific">Fusarium oxysporum f. sp. cepae</name>
    <dbReference type="NCBI Taxonomy" id="396571"/>
    <lineage>
        <taxon>Eukaryota</taxon>
        <taxon>Fungi</taxon>
        <taxon>Dikarya</taxon>
        <taxon>Ascomycota</taxon>
        <taxon>Pezizomycotina</taxon>
        <taxon>Sordariomycetes</taxon>
        <taxon>Hypocreomycetidae</taxon>
        <taxon>Hypocreales</taxon>
        <taxon>Nectriaceae</taxon>
        <taxon>Fusarium</taxon>
        <taxon>Fusarium oxysporum species complex</taxon>
    </lineage>
</organism>